<name>A0AAJ7J5T1_9HYME</name>
<reference evidence="3" key="1">
    <citation type="submission" date="2025-08" db="UniProtKB">
        <authorList>
            <consortium name="RefSeq"/>
        </authorList>
    </citation>
    <scope>IDENTIFICATION</scope>
    <source>
        <tissue evidence="3">Whole body</tissue>
    </source>
</reference>
<evidence type="ECO:0000313" key="3">
    <source>
        <dbReference type="RefSeq" id="XP_017885188.1"/>
    </source>
</evidence>
<dbReference type="GeneID" id="108628042"/>
<feature type="region of interest" description="Disordered" evidence="1">
    <location>
        <begin position="86"/>
        <end position="106"/>
    </location>
</feature>
<evidence type="ECO:0000256" key="1">
    <source>
        <dbReference type="SAM" id="MobiDB-lite"/>
    </source>
</evidence>
<dbReference type="AlphaFoldDB" id="A0AAJ7J5T1"/>
<organism evidence="2 3">
    <name type="scientific">Ceratina calcarata</name>
    <dbReference type="NCBI Taxonomy" id="156304"/>
    <lineage>
        <taxon>Eukaryota</taxon>
        <taxon>Metazoa</taxon>
        <taxon>Ecdysozoa</taxon>
        <taxon>Arthropoda</taxon>
        <taxon>Hexapoda</taxon>
        <taxon>Insecta</taxon>
        <taxon>Pterygota</taxon>
        <taxon>Neoptera</taxon>
        <taxon>Endopterygota</taxon>
        <taxon>Hymenoptera</taxon>
        <taxon>Apocrita</taxon>
        <taxon>Aculeata</taxon>
        <taxon>Apoidea</taxon>
        <taxon>Anthophila</taxon>
        <taxon>Apidae</taxon>
        <taxon>Ceratina</taxon>
        <taxon>Zadontomerus</taxon>
    </lineage>
</organism>
<proteinExistence type="predicted"/>
<dbReference type="PANTHER" id="PTHR14663:SF2">
    <property type="entry name" value="METHYLTRANSFERASE NSUN7-RELATED"/>
    <property type="match status" value="1"/>
</dbReference>
<dbReference type="Proteomes" id="UP000694925">
    <property type="component" value="Unplaced"/>
</dbReference>
<dbReference type="RefSeq" id="XP_017885188.1">
    <property type="nucleotide sequence ID" value="XM_018029699.2"/>
</dbReference>
<protein>
    <submittedName>
        <fullName evidence="3">Uncharacterized protein LOC108628042</fullName>
    </submittedName>
</protein>
<evidence type="ECO:0000313" key="2">
    <source>
        <dbReference type="Proteomes" id="UP000694925"/>
    </source>
</evidence>
<dbReference type="PANTHER" id="PTHR14663">
    <property type="entry name" value="METHYLTRANSFERASE NSUN7-RELATED"/>
    <property type="match status" value="1"/>
</dbReference>
<gene>
    <name evidence="3" type="primary">LOC108628042</name>
</gene>
<dbReference type="InterPro" id="IPR029063">
    <property type="entry name" value="SAM-dependent_MTases_sf"/>
</dbReference>
<sequence>MRDKVYGTDSRSKNIRKKSLFEEYAKMFRILLATWIQGARFKNDKINEDEDDLILPSNEEWRFRAYYRLVELQREEDSLANKRVDEEAKLETETEAKSKVEEQKADWEWEPRGQDYSLRAKPTNHRNEESKEGSLTSVIGVGGSMTEAYIQPGWRANDILLAAKVLQRAPSPRYSDEAEMRRVFGLVYDVLRYKKVFSRALEDVGFWRRYSRIKDQEKIVWLLLYDMQGRKFLKPRSEIAAREEREKMFKAAGLKDIENSLLEVKTHLAASISRLRIRGSALNLDELLPTPLRVIEGVTWGEPSAIASGWINTEKLRGKEKFHKEMSRLNLIYCEGGEATELGETEYAFDPICPKVVNLHGNARETLAVSNLVRQHRFVFLERSLCLGAAALAQAIRVGRIRGPIILTHSLAPRHTGYLAELLADIEHAGKLLAFGAGDRCCEYETYLKDLGVTLQRCRVFPEKYVSYPVNSELERATVVLAAPSCSYTGVRDIVDLAVARGGDIDLLESLTNAYGDGNENYNDQEQWRNFLTDQMSTLRYALTRPNVQFVIYEVHTISPSETTDMVRTVVDSVNQMAMEKHREHPRKLPKESKSTKWDEELREDSALSLSNISVPDSDLFEVGSIDDIYGENTGHMMDPGCFLTVIKRKEMMQFDSLFMIKVAESKGLFGCPKVEKLSKHESIYERSPRKTVQTSARKHSKRVKIEIDRLMTHTYSSLSRSTQENPICPRHERCASWGETAFQVQEGDALVTTLRKQKESVNRLSTPARGNSLRQKKLRTIRSIFSPPSSQFDAPVSQTTLKREKTSSMLSSLLSFEPLSCQDWNDGISSSTILTSPILARALRPVPLDNIDVSDHEEEKVQMRPRMRQQCWTTRVSRLLHPAGSPSNVLDTLLDIA</sequence>
<keyword evidence="2" id="KW-1185">Reference proteome</keyword>
<dbReference type="Gene3D" id="3.40.50.150">
    <property type="entry name" value="Vaccinia Virus protein VP39"/>
    <property type="match status" value="1"/>
</dbReference>
<dbReference type="InterPro" id="IPR042620">
    <property type="entry name" value="NSUN7"/>
</dbReference>
<accession>A0AAJ7J5T1</accession>
<dbReference type="KEGG" id="ccal:108628042"/>